<accession>A0A512DRK0</accession>
<organism evidence="2 3">
    <name type="scientific">Skermanella aerolata</name>
    <dbReference type="NCBI Taxonomy" id="393310"/>
    <lineage>
        <taxon>Bacteria</taxon>
        <taxon>Pseudomonadati</taxon>
        <taxon>Pseudomonadota</taxon>
        <taxon>Alphaproteobacteria</taxon>
        <taxon>Rhodospirillales</taxon>
        <taxon>Azospirillaceae</taxon>
        <taxon>Skermanella</taxon>
    </lineage>
</organism>
<evidence type="ECO:0000256" key="1">
    <source>
        <dbReference type="SAM" id="MobiDB-lite"/>
    </source>
</evidence>
<proteinExistence type="predicted"/>
<name>A0A512DRK0_9PROT</name>
<feature type="region of interest" description="Disordered" evidence="1">
    <location>
        <begin position="38"/>
        <end position="66"/>
    </location>
</feature>
<feature type="compositionally biased region" description="Basic residues" evidence="1">
    <location>
        <begin position="44"/>
        <end position="60"/>
    </location>
</feature>
<evidence type="ECO:0000313" key="3">
    <source>
        <dbReference type="Proteomes" id="UP000321523"/>
    </source>
</evidence>
<reference evidence="2 3" key="1">
    <citation type="submission" date="2019-07" db="EMBL/GenBank/DDBJ databases">
        <title>Whole genome shotgun sequence of Skermanella aerolata NBRC 106429.</title>
        <authorList>
            <person name="Hosoyama A."/>
            <person name="Uohara A."/>
            <person name="Ohji S."/>
            <person name="Ichikawa N."/>
        </authorList>
    </citation>
    <scope>NUCLEOTIDE SEQUENCE [LARGE SCALE GENOMIC DNA]</scope>
    <source>
        <strain evidence="2 3">NBRC 106429</strain>
    </source>
</reference>
<dbReference type="Proteomes" id="UP000321523">
    <property type="component" value="Unassembled WGS sequence"/>
</dbReference>
<gene>
    <name evidence="2" type="ORF">SAE02_31940</name>
</gene>
<dbReference type="AlphaFoldDB" id="A0A512DRK0"/>
<keyword evidence="3" id="KW-1185">Reference proteome</keyword>
<evidence type="ECO:0000313" key="2">
    <source>
        <dbReference type="EMBL" id="GEO39046.1"/>
    </source>
</evidence>
<protein>
    <submittedName>
        <fullName evidence="2">Uncharacterized protein</fullName>
    </submittedName>
</protein>
<sequence length="82" mass="9329">MLVPVNVAGHASKIPFERIELATQFRIDFSLIKLAGKGFPHQHPERRKPVSRRSTRHRTQRPVVGQRQVKTDIDLIGIGLQP</sequence>
<dbReference type="EMBL" id="BJYZ01000013">
    <property type="protein sequence ID" value="GEO39046.1"/>
    <property type="molecule type" value="Genomic_DNA"/>
</dbReference>
<comment type="caution">
    <text evidence="2">The sequence shown here is derived from an EMBL/GenBank/DDBJ whole genome shotgun (WGS) entry which is preliminary data.</text>
</comment>